<dbReference type="PROSITE" id="PS50166">
    <property type="entry name" value="IMPORTIN_B_NT"/>
    <property type="match status" value="1"/>
</dbReference>
<name>A0A1Y1XIN5_9FUNG</name>
<evidence type="ECO:0000313" key="11">
    <source>
        <dbReference type="Proteomes" id="UP000193498"/>
    </source>
</evidence>
<keyword evidence="4" id="KW-0963">Cytoplasm</keyword>
<dbReference type="Proteomes" id="UP000193498">
    <property type="component" value="Unassembled WGS sequence"/>
</dbReference>
<dbReference type="InParanoid" id="A0A1Y1XIN5"/>
<comment type="subcellular location">
    <subcellularLocation>
        <location evidence="1">Cytoplasm</location>
    </subcellularLocation>
</comment>
<organism evidence="10 11">
    <name type="scientific">Basidiobolus meristosporus CBS 931.73</name>
    <dbReference type="NCBI Taxonomy" id="1314790"/>
    <lineage>
        <taxon>Eukaryota</taxon>
        <taxon>Fungi</taxon>
        <taxon>Fungi incertae sedis</taxon>
        <taxon>Zoopagomycota</taxon>
        <taxon>Entomophthoromycotina</taxon>
        <taxon>Basidiobolomycetes</taxon>
        <taxon>Basidiobolales</taxon>
        <taxon>Basidiobolaceae</taxon>
        <taxon>Basidiobolus</taxon>
    </lineage>
</organism>
<evidence type="ECO:0000313" key="10">
    <source>
        <dbReference type="EMBL" id="ORX85620.1"/>
    </source>
</evidence>
<dbReference type="EMBL" id="MCFE01000587">
    <property type="protein sequence ID" value="ORX85620.1"/>
    <property type="molecule type" value="Genomic_DNA"/>
</dbReference>
<evidence type="ECO:0000256" key="8">
    <source>
        <dbReference type="ARBA" id="ARBA00083566"/>
    </source>
</evidence>
<dbReference type="STRING" id="1314790.A0A1Y1XIN5"/>
<accession>A0A1Y1XIN5</accession>
<keyword evidence="11" id="KW-1185">Reference proteome</keyword>
<dbReference type="FunCoup" id="A0A1Y1XIN5">
    <property type="interactions" value="1623"/>
</dbReference>
<dbReference type="Pfam" id="PF03810">
    <property type="entry name" value="IBN_N"/>
    <property type="match status" value="1"/>
</dbReference>
<protein>
    <recommendedName>
        <fullName evidence="7">Importin-95</fullName>
    </recommendedName>
    <alternativeName>
        <fullName evidence="8">Karyopherin-95</fullName>
    </alternativeName>
</protein>
<comment type="caution">
    <text evidence="10">The sequence shown here is derived from an EMBL/GenBank/DDBJ whole genome shotgun (WGS) entry which is preliminary data.</text>
</comment>
<dbReference type="SUPFAM" id="SSF48371">
    <property type="entry name" value="ARM repeat"/>
    <property type="match status" value="1"/>
</dbReference>
<reference evidence="10 11" key="1">
    <citation type="submission" date="2016-07" db="EMBL/GenBank/DDBJ databases">
        <title>Pervasive Adenine N6-methylation of Active Genes in Fungi.</title>
        <authorList>
            <consortium name="DOE Joint Genome Institute"/>
            <person name="Mondo S.J."/>
            <person name="Dannebaum R.O."/>
            <person name="Kuo R.C."/>
            <person name="Labutti K."/>
            <person name="Haridas S."/>
            <person name="Kuo A."/>
            <person name="Salamov A."/>
            <person name="Ahrendt S.R."/>
            <person name="Lipzen A."/>
            <person name="Sullivan W."/>
            <person name="Andreopoulos W.B."/>
            <person name="Clum A."/>
            <person name="Lindquist E."/>
            <person name="Daum C."/>
            <person name="Ramamoorthy G.K."/>
            <person name="Gryganskyi A."/>
            <person name="Culley D."/>
            <person name="Magnuson J.K."/>
            <person name="James T.Y."/>
            <person name="O'Malley M.A."/>
            <person name="Stajich J.E."/>
            <person name="Spatafora J.W."/>
            <person name="Visel A."/>
            <person name="Grigoriev I.V."/>
        </authorList>
    </citation>
    <scope>NUCLEOTIDE SEQUENCE [LARGE SCALE GENOMIC DNA]</scope>
    <source>
        <strain evidence="10 11">CBS 931.73</strain>
    </source>
</reference>
<keyword evidence="6" id="KW-0653">Protein transport</keyword>
<dbReference type="Pfam" id="PF13513">
    <property type="entry name" value="HEAT_EZ"/>
    <property type="match status" value="1"/>
</dbReference>
<comment type="similarity">
    <text evidence="2">Belongs to the importin beta family. Importin beta-1 subfamily.</text>
</comment>
<dbReference type="FunFam" id="1.25.10.10:FF:000027">
    <property type="entry name" value="Importin subunit beta-1"/>
    <property type="match status" value="1"/>
</dbReference>
<dbReference type="GO" id="GO:0005737">
    <property type="term" value="C:cytoplasm"/>
    <property type="evidence" value="ECO:0007669"/>
    <property type="project" value="UniProtKB-SubCell"/>
</dbReference>
<sequence>MSFNLGEVLAHTLSPDQHIREEATKHLEVASKDNFPAYVVLLCQELANEQAQPHIRTAAGLALKNTLVAREEHRKEELTQRWLAIDPNNKAQVKQAVLNTLASPDLKAGSVAAQVISAIAAIEVPRAQWPDLIKILLDNITNTNSTNLKQSTLQAIGFICETIDPEILATQANQILTAVVTGARKEEPSNEVRYAAITALHNSLEFVRENFEREGERNYIMQVVCEATQSTEVQVQTAAFECLVRIMQLYYDKMGFYMEQALFKLTIFGMNHEEEKVSLQAVEFWSTVCEEEIEIAIEAAEAVEFGEQPERFSHNFARIALPQIIPVLLNLLTKQEEDADEDEWNIAMAAATCLSLFAQCVENDIVSLVIPFVEGHIRNPDWRFREASVMAFGSILNGPAAQLLEPLVAQAFPVLLELMNDQVVQVKDTAAWTLGRVCDSLIECIKPDVHLNSLVSALVQGLTDSPRIVSNCCWSLMTLSEQLGDDPDADTYALSPYFEGVITALMRITDTSNNEANARTSAYEAISTLVTTSARDCLPIISQLSVAILDRLDATIAQQNQIIGIDEKNNHLELQSNLCAVLTNISRKVGKEIAAISDRIMTTMIQLLNNSGKQSTILEDIFLCVSAITTSLEGDFARYLESFSPFLYSALQNHEEHQLCSIAVGLIGDVCRALGEQVLPYCDTFMTLLVQNLQSSVLHRNVKPNILSCFGDIALAIGGNYEAYVNVSMGMLQQACSMTVVQTNSYDMIDYINQLREGIIEAYVGITQGLKSGDKVALLLPHLEHIFAFMGMVYSDSERTESITRSMIGLLGDLSEAFPGGQIKQLLSASWIATCLKEGRSSRHSSAATREVAKWAREMVKRASS</sequence>
<dbReference type="InterPro" id="IPR058584">
    <property type="entry name" value="IMB1_TNPO1-like_TPR"/>
</dbReference>
<feature type="domain" description="Importin N-terminal" evidence="9">
    <location>
        <begin position="23"/>
        <end position="103"/>
    </location>
</feature>
<dbReference type="GO" id="GO:0031267">
    <property type="term" value="F:small GTPase binding"/>
    <property type="evidence" value="ECO:0007669"/>
    <property type="project" value="InterPro"/>
</dbReference>
<dbReference type="PANTHER" id="PTHR10527">
    <property type="entry name" value="IMPORTIN BETA"/>
    <property type="match status" value="1"/>
</dbReference>
<dbReference type="GO" id="GO:0006606">
    <property type="term" value="P:protein import into nucleus"/>
    <property type="evidence" value="ECO:0007669"/>
    <property type="project" value="InterPro"/>
</dbReference>
<evidence type="ECO:0000259" key="9">
    <source>
        <dbReference type="PROSITE" id="PS50166"/>
    </source>
</evidence>
<dbReference type="Gene3D" id="1.25.10.10">
    <property type="entry name" value="Leucine-rich Repeat Variant"/>
    <property type="match status" value="1"/>
</dbReference>
<dbReference type="InterPro" id="IPR040122">
    <property type="entry name" value="Importin_beta"/>
</dbReference>
<evidence type="ECO:0000256" key="2">
    <source>
        <dbReference type="ARBA" id="ARBA00010907"/>
    </source>
</evidence>
<gene>
    <name evidence="10" type="ORF">K493DRAFT_291463</name>
</gene>
<dbReference type="InterPro" id="IPR011989">
    <property type="entry name" value="ARM-like"/>
</dbReference>
<evidence type="ECO:0000256" key="7">
    <source>
        <dbReference type="ARBA" id="ARBA00079884"/>
    </source>
</evidence>
<proteinExistence type="inferred from homology"/>
<evidence type="ECO:0000256" key="3">
    <source>
        <dbReference type="ARBA" id="ARBA00022448"/>
    </source>
</evidence>
<dbReference type="Pfam" id="PF25574">
    <property type="entry name" value="TPR_IMB1"/>
    <property type="match status" value="1"/>
</dbReference>
<dbReference type="OrthoDB" id="10263328at2759"/>
<evidence type="ECO:0000256" key="4">
    <source>
        <dbReference type="ARBA" id="ARBA00022490"/>
    </source>
</evidence>
<dbReference type="SMART" id="SM00913">
    <property type="entry name" value="IBN_N"/>
    <property type="match status" value="1"/>
</dbReference>
<dbReference type="InterPro" id="IPR001494">
    <property type="entry name" value="Importin-beta_N"/>
</dbReference>
<dbReference type="InterPro" id="IPR016024">
    <property type="entry name" value="ARM-type_fold"/>
</dbReference>
<keyword evidence="5" id="KW-0677">Repeat</keyword>
<evidence type="ECO:0000256" key="5">
    <source>
        <dbReference type="ARBA" id="ARBA00022737"/>
    </source>
</evidence>
<keyword evidence="3" id="KW-0813">Transport</keyword>
<dbReference type="AlphaFoldDB" id="A0A1Y1XIN5"/>
<evidence type="ECO:0000256" key="1">
    <source>
        <dbReference type="ARBA" id="ARBA00004496"/>
    </source>
</evidence>
<evidence type="ECO:0000256" key="6">
    <source>
        <dbReference type="ARBA" id="ARBA00022927"/>
    </source>
</evidence>